<reference evidence="2" key="1">
    <citation type="submission" date="2020-10" db="EMBL/GenBank/DDBJ databases">
        <authorList>
            <person name="Gilroy R."/>
        </authorList>
    </citation>
    <scope>NUCLEOTIDE SEQUENCE</scope>
    <source>
        <strain evidence="2">CHK195-4489</strain>
    </source>
</reference>
<proteinExistence type="predicted"/>
<evidence type="ECO:0000256" key="1">
    <source>
        <dbReference type="SAM" id="SignalP"/>
    </source>
</evidence>
<reference evidence="2" key="2">
    <citation type="journal article" date="2021" name="PeerJ">
        <title>Extensive microbial diversity within the chicken gut microbiome revealed by metagenomics and culture.</title>
        <authorList>
            <person name="Gilroy R."/>
            <person name="Ravi A."/>
            <person name="Getino M."/>
            <person name="Pursley I."/>
            <person name="Horton D.L."/>
            <person name="Alikhan N.F."/>
            <person name="Baker D."/>
            <person name="Gharbi K."/>
            <person name="Hall N."/>
            <person name="Watson M."/>
            <person name="Adriaenssens E.M."/>
            <person name="Foster-Nyarko E."/>
            <person name="Jarju S."/>
            <person name="Secka A."/>
            <person name="Antonio M."/>
            <person name="Oren A."/>
            <person name="Chaudhuri R.R."/>
            <person name="La Ragione R."/>
            <person name="Hildebrand F."/>
            <person name="Pallen M.J."/>
        </authorList>
    </citation>
    <scope>NUCLEOTIDE SEQUENCE</scope>
    <source>
        <strain evidence="2">CHK195-4489</strain>
    </source>
</reference>
<evidence type="ECO:0000313" key="2">
    <source>
        <dbReference type="EMBL" id="HIU29080.1"/>
    </source>
</evidence>
<evidence type="ECO:0000313" key="3">
    <source>
        <dbReference type="Proteomes" id="UP000824089"/>
    </source>
</evidence>
<organism evidence="2 3">
    <name type="scientific">Candidatus Egerieisoma faecipullorum</name>
    <dbReference type="NCBI Taxonomy" id="2840963"/>
    <lineage>
        <taxon>Bacteria</taxon>
        <taxon>Bacillati</taxon>
        <taxon>Bacillota</taxon>
        <taxon>Clostridia</taxon>
        <taxon>Eubacteriales</taxon>
        <taxon>Clostridiaceae</taxon>
        <taxon>Clostridiaceae incertae sedis</taxon>
        <taxon>Candidatus Egerieisoma</taxon>
    </lineage>
</organism>
<accession>A0A9D1I8V9</accession>
<feature type="chain" id="PRO_5038558483" description="Lipoprotein" evidence="1">
    <location>
        <begin position="28"/>
        <end position="365"/>
    </location>
</feature>
<sequence length="365" mass="39886">MRLFARLSLRCAALLGALLFLTGPASACRTSETRIPEEAGGPNAPAVRTRQEFYYEIYRKILNDEILRSVYLPSRTRFGAADLLCGENLYEPGTYRYRVYARKRESASRMTVETLKYGYADNAVPRQRWIWRAPENSVALWSGLLSDFAEVDEKNREAVAFLCDAGLARIQEDASACLLRLEPNEPVAAEEAEALSAALASYVRSVPGNAVRTCDPEGNDILLCFSDPISLFAFRSLITRLHSVGEIDRSFVYYDETGTVLSLWISSASGGMVAIPLDLAYGAVCALPYAGDSALFRQRLEIAAAILPENRRAQFLADMAGALRGTGGADPFYYEIEGSGRSIWVSVSGNAGSAGTIRIGIAADR</sequence>
<comment type="caution">
    <text evidence="2">The sequence shown here is derived from an EMBL/GenBank/DDBJ whole genome shotgun (WGS) entry which is preliminary data.</text>
</comment>
<name>A0A9D1I8V9_9CLOT</name>
<dbReference type="AlphaFoldDB" id="A0A9D1I8V9"/>
<dbReference type="EMBL" id="DVMM01000040">
    <property type="protein sequence ID" value="HIU29080.1"/>
    <property type="molecule type" value="Genomic_DNA"/>
</dbReference>
<feature type="signal peptide" evidence="1">
    <location>
        <begin position="1"/>
        <end position="27"/>
    </location>
</feature>
<protein>
    <recommendedName>
        <fullName evidence="4">Lipoprotein</fullName>
    </recommendedName>
</protein>
<gene>
    <name evidence="2" type="ORF">IAD50_02160</name>
</gene>
<dbReference type="Proteomes" id="UP000824089">
    <property type="component" value="Unassembled WGS sequence"/>
</dbReference>
<keyword evidence="1" id="KW-0732">Signal</keyword>
<evidence type="ECO:0008006" key="4">
    <source>
        <dbReference type="Google" id="ProtNLM"/>
    </source>
</evidence>